<dbReference type="HOGENOM" id="CLU_436424_0_0_1"/>
<keyword evidence="6" id="KW-1185">Reference proteome</keyword>
<feature type="compositionally biased region" description="Low complexity" evidence="2">
    <location>
        <begin position="538"/>
        <end position="551"/>
    </location>
</feature>
<sequence length="627" mass="69186">MLYGVLLGCLGPVLTIAAYLSHKSPFVAPVGQSDPLVIVAAYNSWRRILLQSDHLVIVAAYNSWRRILLQGEKCDYSSLSFPEILASSNRFCFPPILNSIVNCMHQEEYRTADADRWLDDLNCPLNKNANSGAVIKSVLCAGFFPNLAAMQEESVKAGHANALNQHAGLASETKPRWSDGRREVFIHPSSINSELKEFQHPYLVFHEKVETSKVSPRYDNDFPIVYSSFRWFYQSSTPARKRDCGRLDEDECSCTDCCAFERASSFTQFACGRVDEFASGKKEVRKMNLSSSGVEELTSHGHIIANIQEHPCGVALGGGNAGNTDLRSCCCALLICTIANNTSDTYMVKIAASFAIGSIALVLAIAEAGAGLLLAESVPLITAIGTSTVVSSLTRFATIATVAAKVAGSAKFESSVLALDVVNFVKENLKIDDEACMHFCFVSLMAKYEIKPYLENGHEELVTIALNHNSSSGDDSAMRPKRDQGDVIQQEEQAVQEDVEEGEEQPAEEENHEEPLEEQPEAEPQLEEQPPPEPQPEEQPQAEPQPEDQPQTKPQPKEHPQAESQPEEQPQAEPQREDQPEPQTEKQPQTELEQPQAQSEEQPQAQSQPEEQAQEESQLEANPEELC</sequence>
<evidence type="ECO:0000313" key="5">
    <source>
        <dbReference type="EMBL" id="EFJ09548.1"/>
    </source>
</evidence>
<feature type="signal peptide" evidence="3">
    <location>
        <begin position="1"/>
        <end position="17"/>
    </location>
</feature>
<dbReference type="PANTHER" id="PTHR34403:SF14">
    <property type="entry name" value="OS05G0225800 PROTEIN"/>
    <property type="match status" value="1"/>
</dbReference>
<dbReference type="Gramene" id="EFJ09548">
    <property type="protein sequence ID" value="EFJ09548"/>
    <property type="gene ID" value="SELMODRAFT_428039"/>
</dbReference>
<keyword evidence="1" id="KW-0067">ATP-binding</keyword>
<dbReference type="InterPro" id="IPR011709">
    <property type="entry name" value="DEAD-box_helicase_OB_fold"/>
</dbReference>
<protein>
    <recommendedName>
        <fullName evidence="4">DEAD-box helicase OB fold domain-containing protein</fullName>
    </recommendedName>
</protein>
<dbReference type="Proteomes" id="UP000001514">
    <property type="component" value="Unassembled WGS sequence"/>
</dbReference>
<dbReference type="STRING" id="88036.D8T1I1"/>
<dbReference type="GO" id="GO:0004386">
    <property type="term" value="F:helicase activity"/>
    <property type="evidence" value="ECO:0007669"/>
    <property type="project" value="UniProtKB-KW"/>
</dbReference>
<name>D8T1I1_SELML</name>
<keyword evidence="1" id="KW-0347">Helicase</keyword>
<keyword evidence="1" id="KW-0378">Hydrolase</keyword>
<dbReference type="KEGG" id="smo:SELMODRAFT_428039"/>
<feature type="chain" id="PRO_5003123226" description="DEAD-box helicase OB fold domain-containing protein" evidence="3">
    <location>
        <begin position="18"/>
        <end position="627"/>
    </location>
</feature>
<keyword evidence="3" id="KW-0732">Signal</keyword>
<dbReference type="EMBL" id="GL377662">
    <property type="protein sequence ID" value="EFJ09548.1"/>
    <property type="molecule type" value="Genomic_DNA"/>
</dbReference>
<dbReference type="eggNOG" id="KOG0920">
    <property type="taxonomic scope" value="Eukaryota"/>
</dbReference>
<dbReference type="Pfam" id="PF07717">
    <property type="entry name" value="OB_NTP_bind"/>
    <property type="match status" value="1"/>
</dbReference>
<gene>
    <name evidence="5" type="ORF">SELMODRAFT_428039</name>
</gene>
<feature type="compositionally biased region" description="Acidic residues" evidence="2">
    <location>
        <begin position="612"/>
        <end position="627"/>
    </location>
</feature>
<keyword evidence="1" id="KW-0547">Nucleotide-binding</keyword>
<feature type="compositionally biased region" description="Acidic residues" evidence="2">
    <location>
        <begin position="494"/>
        <end position="526"/>
    </location>
</feature>
<evidence type="ECO:0000313" key="6">
    <source>
        <dbReference type="Proteomes" id="UP000001514"/>
    </source>
</evidence>
<dbReference type="InParanoid" id="D8T1I1"/>
<feature type="compositionally biased region" description="Low complexity" evidence="2">
    <location>
        <begin position="562"/>
        <end position="573"/>
    </location>
</feature>
<feature type="compositionally biased region" description="Low complexity" evidence="2">
    <location>
        <begin position="581"/>
        <end position="611"/>
    </location>
</feature>
<dbReference type="PANTHER" id="PTHR34403">
    <property type="entry name" value="TOL-PAL SYSTEM PROTEIN TOLA"/>
    <property type="match status" value="1"/>
</dbReference>
<organism evidence="6">
    <name type="scientific">Selaginella moellendorffii</name>
    <name type="common">Spikemoss</name>
    <dbReference type="NCBI Taxonomy" id="88036"/>
    <lineage>
        <taxon>Eukaryota</taxon>
        <taxon>Viridiplantae</taxon>
        <taxon>Streptophyta</taxon>
        <taxon>Embryophyta</taxon>
        <taxon>Tracheophyta</taxon>
        <taxon>Lycopodiopsida</taxon>
        <taxon>Selaginellales</taxon>
        <taxon>Selaginellaceae</taxon>
        <taxon>Selaginella</taxon>
    </lineage>
</organism>
<feature type="compositionally biased region" description="Basic and acidic residues" evidence="2">
    <location>
        <begin position="476"/>
        <end position="485"/>
    </location>
</feature>
<feature type="region of interest" description="Disordered" evidence="2">
    <location>
        <begin position="468"/>
        <end position="627"/>
    </location>
</feature>
<evidence type="ECO:0000256" key="3">
    <source>
        <dbReference type="SAM" id="SignalP"/>
    </source>
</evidence>
<dbReference type="AlphaFoldDB" id="D8T1I1"/>
<proteinExistence type="predicted"/>
<dbReference type="InterPro" id="IPR050972">
    <property type="entry name" value="SDr-like"/>
</dbReference>
<accession>D8T1I1</accession>
<evidence type="ECO:0000256" key="2">
    <source>
        <dbReference type="SAM" id="MobiDB-lite"/>
    </source>
</evidence>
<feature type="domain" description="DEAD-box helicase OB fold" evidence="4">
    <location>
        <begin position="135"/>
        <end position="215"/>
    </location>
</feature>
<evidence type="ECO:0000256" key="1">
    <source>
        <dbReference type="ARBA" id="ARBA00022806"/>
    </source>
</evidence>
<dbReference type="Pfam" id="PF21010">
    <property type="entry name" value="HA2_C"/>
    <property type="match status" value="1"/>
</dbReference>
<reference evidence="5 6" key="1">
    <citation type="journal article" date="2011" name="Science">
        <title>The Selaginella genome identifies genetic changes associated with the evolution of vascular plants.</title>
        <authorList>
            <person name="Banks J.A."/>
            <person name="Nishiyama T."/>
            <person name="Hasebe M."/>
            <person name="Bowman J.L."/>
            <person name="Gribskov M."/>
            <person name="dePamphilis C."/>
            <person name="Albert V.A."/>
            <person name="Aono N."/>
            <person name="Aoyama T."/>
            <person name="Ambrose B.A."/>
            <person name="Ashton N.W."/>
            <person name="Axtell M.J."/>
            <person name="Barker E."/>
            <person name="Barker M.S."/>
            <person name="Bennetzen J.L."/>
            <person name="Bonawitz N.D."/>
            <person name="Chapple C."/>
            <person name="Cheng C."/>
            <person name="Correa L.G."/>
            <person name="Dacre M."/>
            <person name="DeBarry J."/>
            <person name="Dreyer I."/>
            <person name="Elias M."/>
            <person name="Engstrom E.M."/>
            <person name="Estelle M."/>
            <person name="Feng L."/>
            <person name="Finet C."/>
            <person name="Floyd S.K."/>
            <person name="Frommer W.B."/>
            <person name="Fujita T."/>
            <person name="Gramzow L."/>
            <person name="Gutensohn M."/>
            <person name="Harholt J."/>
            <person name="Hattori M."/>
            <person name="Heyl A."/>
            <person name="Hirai T."/>
            <person name="Hiwatashi Y."/>
            <person name="Ishikawa M."/>
            <person name="Iwata M."/>
            <person name="Karol K.G."/>
            <person name="Koehler B."/>
            <person name="Kolukisaoglu U."/>
            <person name="Kubo M."/>
            <person name="Kurata T."/>
            <person name="Lalonde S."/>
            <person name="Li K."/>
            <person name="Li Y."/>
            <person name="Litt A."/>
            <person name="Lyons E."/>
            <person name="Manning G."/>
            <person name="Maruyama T."/>
            <person name="Michael T.P."/>
            <person name="Mikami K."/>
            <person name="Miyazaki S."/>
            <person name="Morinaga S."/>
            <person name="Murata T."/>
            <person name="Mueller-Roeber B."/>
            <person name="Nelson D.R."/>
            <person name="Obara M."/>
            <person name="Oguri Y."/>
            <person name="Olmstead R.G."/>
            <person name="Onodera N."/>
            <person name="Petersen B.L."/>
            <person name="Pils B."/>
            <person name="Prigge M."/>
            <person name="Rensing S.A."/>
            <person name="Riano-Pachon D.M."/>
            <person name="Roberts A.W."/>
            <person name="Sato Y."/>
            <person name="Scheller H.V."/>
            <person name="Schulz B."/>
            <person name="Schulz C."/>
            <person name="Shakirov E.V."/>
            <person name="Shibagaki N."/>
            <person name="Shinohara N."/>
            <person name="Shippen D.E."/>
            <person name="Soerensen I."/>
            <person name="Sotooka R."/>
            <person name="Sugimoto N."/>
            <person name="Sugita M."/>
            <person name="Sumikawa N."/>
            <person name="Tanurdzic M."/>
            <person name="Theissen G."/>
            <person name="Ulvskov P."/>
            <person name="Wakazuki S."/>
            <person name="Weng J.K."/>
            <person name="Willats W.W."/>
            <person name="Wipf D."/>
            <person name="Wolf P.G."/>
            <person name="Yang L."/>
            <person name="Zimmer A.D."/>
            <person name="Zhu Q."/>
            <person name="Mitros T."/>
            <person name="Hellsten U."/>
            <person name="Loque D."/>
            <person name="Otillar R."/>
            <person name="Salamov A."/>
            <person name="Schmutz J."/>
            <person name="Shapiro H."/>
            <person name="Lindquist E."/>
            <person name="Lucas S."/>
            <person name="Rokhsar D."/>
            <person name="Grigoriev I.V."/>
        </authorList>
    </citation>
    <scope>NUCLEOTIDE SEQUENCE [LARGE SCALE GENOMIC DNA]</scope>
</reference>
<evidence type="ECO:0000259" key="4">
    <source>
        <dbReference type="Pfam" id="PF07717"/>
    </source>
</evidence>